<name>A0A6I2MNP3_9FLAO</name>
<evidence type="ECO:0000259" key="5">
    <source>
        <dbReference type="Pfam" id="PF04542"/>
    </source>
</evidence>
<dbReference type="RefSeq" id="WP_154368178.1">
    <property type="nucleotide sequence ID" value="NZ_WKJH01000024.1"/>
</dbReference>
<organism evidence="7 8">
    <name type="scientific">Maribacter luteus</name>
    <dbReference type="NCBI Taxonomy" id="2594478"/>
    <lineage>
        <taxon>Bacteria</taxon>
        <taxon>Pseudomonadati</taxon>
        <taxon>Bacteroidota</taxon>
        <taxon>Flavobacteriia</taxon>
        <taxon>Flavobacteriales</taxon>
        <taxon>Flavobacteriaceae</taxon>
        <taxon>Maribacter</taxon>
    </lineage>
</organism>
<dbReference type="EMBL" id="WKJH01000024">
    <property type="protein sequence ID" value="MRX65391.1"/>
    <property type="molecule type" value="Genomic_DNA"/>
</dbReference>
<dbReference type="SUPFAM" id="SSF88659">
    <property type="entry name" value="Sigma3 and sigma4 domains of RNA polymerase sigma factors"/>
    <property type="match status" value="1"/>
</dbReference>
<dbReference type="GO" id="GO:0016987">
    <property type="term" value="F:sigma factor activity"/>
    <property type="evidence" value="ECO:0007669"/>
    <property type="project" value="UniProtKB-KW"/>
</dbReference>
<dbReference type="NCBIfam" id="TIGR02937">
    <property type="entry name" value="sigma70-ECF"/>
    <property type="match status" value="1"/>
</dbReference>
<dbReference type="Pfam" id="PF04542">
    <property type="entry name" value="Sigma70_r2"/>
    <property type="match status" value="1"/>
</dbReference>
<keyword evidence="4" id="KW-0804">Transcription</keyword>
<evidence type="ECO:0000313" key="8">
    <source>
        <dbReference type="Proteomes" id="UP000443153"/>
    </source>
</evidence>
<dbReference type="OrthoDB" id="1100095at2"/>
<gene>
    <name evidence="7" type="ORF">GJ691_14625</name>
</gene>
<dbReference type="Proteomes" id="UP000443153">
    <property type="component" value="Unassembled WGS sequence"/>
</dbReference>
<proteinExistence type="inferred from homology"/>
<feature type="domain" description="RNA polymerase sigma-70 region 2" evidence="5">
    <location>
        <begin position="24"/>
        <end position="90"/>
    </location>
</feature>
<evidence type="ECO:0000256" key="2">
    <source>
        <dbReference type="ARBA" id="ARBA00023015"/>
    </source>
</evidence>
<dbReference type="AlphaFoldDB" id="A0A6I2MNP3"/>
<dbReference type="Pfam" id="PF08281">
    <property type="entry name" value="Sigma70_r4_2"/>
    <property type="match status" value="1"/>
</dbReference>
<dbReference type="PANTHER" id="PTHR43133">
    <property type="entry name" value="RNA POLYMERASE ECF-TYPE SIGMA FACTO"/>
    <property type="match status" value="1"/>
</dbReference>
<dbReference type="InterPro" id="IPR014327">
    <property type="entry name" value="RNA_pol_sigma70_bacteroid"/>
</dbReference>
<dbReference type="Gene3D" id="1.10.1740.10">
    <property type="match status" value="1"/>
</dbReference>
<comment type="caution">
    <text evidence="7">The sequence shown here is derived from an EMBL/GenBank/DDBJ whole genome shotgun (WGS) entry which is preliminary data.</text>
</comment>
<feature type="domain" description="RNA polymerase sigma factor 70 region 4 type 2" evidence="6">
    <location>
        <begin position="125"/>
        <end position="169"/>
    </location>
</feature>
<evidence type="ECO:0000313" key="7">
    <source>
        <dbReference type="EMBL" id="MRX65391.1"/>
    </source>
</evidence>
<dbReference type="GO" id="GO:0006352">
    <property type="term" value="P:DNA-templated transcription initiation"/>
    <property type="evidence" value="ECO:0007669"/>
    <property type="project" value="InterPro"/>
</dbReference>
<dbReference type="SUPFAM" id="SSF88946">
    <property type="entry name" value="Sigma2 domain of RNA polymerase sigma factors"/>
    <property type="match status" value="1"/>
</dbReference>
<evidence type="ECO:0000256" key="1">
    <source>
        <dbReference type="ARBA" id="ARBA00010641"/>
    </source>
</evidence>
<keyword evidence="8" id="KW-1185">Reference proteome</keyword>
<keyword evidence="2" id="KW-0805">Transcription regulation</keyword>
<dbReference type="NCBIfam" id="TIGR02985">
    <property type="entry name" value="Sig70_bacteroi1"/>
    <property type="match status" value="1"/>
</dbReference>
<evidence type="ECO:0000256" key="4">
    <source>
        <dbReference type="ARBA" id="ARBA00023163"/>
    </source>
</evidence>
<dbReference type="PANTHER" id="PTHR43133:SF46">
    <property type="entry name" value="RNA POLYMERASE SIGMA-70 FACTOR ECF SUBFAMILY"/>
    <property type="match status" value="1"/>
</dbReference>
<evidence type="ECO:0000259" key="6">
    <source>
        <dbReference type="Pfam" id="PF08281"/>
    </source>
</evidence>
<dbReference type="GO" id="GO:0003677">
    <property type="term" value="F:DNA binding"/>
    <property type="evidence" value="ECO:0007669"/>
    <property type="project" value="InterPro"/>
</dbReference>
<dbReference type="InterPro" id="IPR007627">
    <property type="entry name" value="RNA_pol_sigma70_r2"/>
</dbReference>
<reference evidence="7 8" key="1">
    <citation type="submission" date="2019-11" db="EMBL/GenBank/DDBJ databases">
        <title>Maribacter lutea sp. nov., a marine bacterium isolated from intertidal sand.</title>
        <authorList>
            <person name="Liu A."/>
        </authorList>
    </citation>
    <scope>NUCLEOTIDE SEQUENCE [LARGE SCALE GENOMIC DNA]</scope>
    <source>
        <strain evidence="7 8">RZ05</strain>
    </source>
</reference>
<keyword evidence="3" id="KW-0731">Sigma factor</keyword>
<accession>A0A6I2MNP3</accession>
<dbReference type="Gene3D" id="1.10.10.10">
    <property type="entry name" value="Winged helix-like DNA-binding domain superfamily/Winged helix DNA-binding domain"/>
    <property type="match status" value="1"/>
</dbReference>
<protein>
    <submittedName>
        <fullName evidence="7">RNA polymerase sigma-70 factor</fullName>
    </submittedName>
</protein>
<dbReference type="InterPro" id="IPR013325">
    <property type="entry name" value="RNA_pol_sigma_r2"/>
</dbReference>
<dbReference type="InterPro" id="IPR013249">
    <property type="entry name" value="RNA_pol_sigma70_r4_t2"/>
</dbReference>
<sequence length="209" mass="24555">MKNNKNQFLTQRLVSGDSKAYDILMDSYYQRLCCYAQSLCNDPNLAEDIVQNVFVAIWTNRKNIKPNFPIKSYLYKSVYNEFINQYRKNKPVIHLEKKYIEAIDLVAEIEQDEIDRLIKLMNSEIENLPSKCKEIFLLNKKEGLTHTEISEYLNISIKTVEGHITRAFKILTEKLGAKAEAIFFLLFGINKQVINDLSLLTRRFENRLY</sequence>
<dbReference type="InterPro" id="IPR013324">
    <property type="entry name" value="RNA_pol_sigma_r3/r4-like"/>
</dbReference>
<dbReference type="InterPro" id="IPR014284">
    <property type="entry name" value="RNA_pol_sigma-70_dom"/>
</dbReference>
<dbReference type="InterPro" id="IPR039425">
    <property type="entry name" value="RNA_pol_sigma-70-like"/>
</dbReference>
<dbReference type="InterPro" id="IPR036388">
    <property type="entry name" value="WH-like_DNA-bd_sf"/>
</dbReference>
<evidence type="ECO:0000256" key="3">
    <source>
        <dbReference type="ARBA" id="ARBA00023082"/>
    </source>
</evidence>
<comment type="similarity">
    <text evidence="1">Belongs to the sigma-70 factor family. ECF subfamily.</text>
</comment>